<organism evidence="2 3">
    <name type="scientific">Candidatus Obscuribacter phosphatis</name>
    <dbReference type="NCBI Taxonomy" id="1906157"/>
    <lineage>
        <taxon>Bacteria</taxon>
        <taxon>Bacillati</taxon>
        <taxon>Candidatus Melainabacteria</taxon>
        <taxon>Candidatus Obscuribacterales</taxon>
        <taxon>Candidatus Obscuribacteraceae</taxon>
        <taxon>Candidatus Obscuribacter</taxon>
    </lineage>
</organism>
<dbReference type="GO" id="GO:0003677">
    <property type="term" value="F:DNA binding"/>
    <property type="evidence" value="ECO:0007669"/>
    <property type="project" value="InterPro"/>
</dbReference>
<dbReference type="AlphaFoldDB" id="A0A8J7PAJ7"/>
<name>A0A8J7PAJ7_9BACT</name>
<proteinExistence type="predicted"/>
<dbReference type="Proteomes" id="UP000664277">
    <property type="component" value="Unassembled WGS sequence"/>
</dbReference>
<dbReference type="GO" id="GO:0004803">
    <property type="term" value="F:transposase activity"/>
    <property type="evidence" value="ECO:0007669"/>
    <property type="project" value="InterPro"/>
</dbReference>
<evidence type="ECO:0000313" key="3">
    <source>
        <dbReference type="Proteomes" id="UP000664277"/>
    </source>
</evidence>
<dbReference type="Pfam" id="PF13683">
    <property type="entry name" value="rve_3"/>
    <property type="match status" value="1"/>
</dbReference>
<sequence>MTSALKLEPRKENSQMRKSKFTEEQMVAILKEQESGISIEELVRKHGINSHNQYWITSIEDAATLISKWKHDYKTLCPHSALGNRTPLQFRLAAEEANRLLKENKLDLTGNIKLATVS</sequence>
<dbReference type="GO" id="GO:0015074">
    <property type="term" value="P:DNA integration"/>
    <property type="evidence" value="ECO:0007669"/>
    <property type="project" value="InterPro"/>
</dbReference>
<dbReference type="EMBL" id="JAFLCK010000066">
    <property type="protein sequence ID" value="MBN8662914.1"/>
    <property type="molecule type" value="Genomic_DNA"/>
</dbReference>
<reference evidence="2" key="1">
    <citation type="submission" date="2021-02" db="EMBL/GenBank/DDBJ databases">
        <title>Genome-Resolved Metagenomics of a Microbial Community Performing Photosynthetic Biological Nutrient Removal.</title>
        <authorList>
            <person name="Mcdaniel E.A."/>
        </authorList>
    </citation>
    <scope>NUCLEOTIDE SEQUENCE</scope>
    <source>
        <strain evidence="2">UWPOB_OBS1</strain>
    </source>
</reference>
<feature type="domain" description="Integrase catalytic" evidence="1">
    <location>
        <begin position="50"/>
        <end position="87"/>
    </location>
</feature>
<evidence type="ECO:0000259" key="1">
    <source>
        <dbReference type="Pfam" id="PF13683"/>
    </source>
</evidence>
<gene>
    <name evidence="2" type="ORF">J0M35_21285</name>
</gene>
<evidence type="ECO:0000313" key="2">
    <source>
        <dbReference type="EMBL" id="MBN8662914.1"/>
    </source>
</evidence>
<accession>A0A8J7PAJ7</accession>
<dbReference type="InterPro" id="IPR001584">
    <property type="entry name" value="Integrase_cat-core"/>
</dbReference>
<protein>
    <submittedName>
        <fullName evidence="2">Transposase</fullName>
    </submittedName>
</protein>
<comment type="caution">
    <text evidence="2">The sequence shown here is derived from an EMBL/GenBank/DDBJ whole genome shotgun (WGS) entry which is preliminary data.</text>
</comment>
<dbReference type="GO" id="GO:0006313">
    <property type="term" value="P:DNA transposition"/>
    <property type="evidence" value="ECO:0007669"/>
    <property type="project" value="InterPro"/>
</dbReference>